<accession>A0A916N4P1</accession>
<dbReference type="EMBL" id="CAJRAF010000001">
    <property type="protein sequence ID" value="CAG4992752.1"/>
    <property type="molecule type" value="Genomic_DNA"/>
</dbReference>
<dbReference type="Pfam" id="PF09359">
    <property type="entry name" value="VTC"/>
    <property type="match status" value="1"/>
</dbReference>
<dbReference type="GO" id="GO:0006799">
    <property type="term" value="P:polyphosphate biosynthetic process"/>
    <property type="evidence" value="ECO:0007669"/>
    <property type="project" value="UniProtKB-ARBA"/>
</dbReference>
<dbReference type="AlphaFoldDB" id="A0A916N4P1"/>
<evidence type="ECO:0000313" key="2">
    <source>
        <dbReference type="EMBL" id="CAG4992752.1"/>
    </source>
</evidence>
<feature type="domain" description="VTC" evidence="1">
    <location>
        <begin position="32"/>
        <end position="234"/>
    </location>
</feature>
<comment type="caution">
    <text evidence="2">The sequence shown here is derived from an EMBL/GenBank/DDBJ whole genome shotgun (WGS) entry which is preliminary data.</text>
</comment>
<name>A0A916N4P1_9BACT</name>
<sequence length="269" mass="31652">MDHVIFSEIAEQVSDFDPITLAEMDSVKLMDRTDLKFMIPVSRLSYILSLVQSHYRVLEMESKRIFTYETLYYDTRELTLYHQHQAGRLNRYKIRHRNYVDTKGSYFEIKLKNNKGRTIKTRIKREMGGCGGLDEHSGSFLRGTTNLNPDRLKPTLWVHYGRITLVSIYTTERITIDLDLTFSSDGRSREFGYVAIVEVKHEKENSASFFLEMMRRQRFREGGISKYCFGMISIFSGVKHNRFKSKVKFLHKLQSQNALHVPVRHTQFI</sequence>
<dbReference type="InterPro" id="IPR018966">
    <property type="entry name" value="VTC_domain"/>
</dbReference>
<dbReference type="Proteomes" id="UP000680038">
    <property type="component" value="Unassembled WGS sequence"/>
</dbReference>
<keyword evidence="3" id="KW-1185">Reference proteome</keyword>
<organism evidence="2 3">
    <name type="scientific">Dyadobacter helix</name>
    <dbReference type="NCBI Taxonomy" id="2822344"/>
    <lineage>
        <taxon>Bacteria</taxon>
        <taxon>Pseudomonadati</taxon>
        <taxon>Bacteroidota</taxon>
        <taxon>Cytophagia</taxon>
        <taxon>Cytophagales</taxon>
        <taxon>Spirosomataceae</taxon>
        <taxon>Dyadobacter</taxon>
    </lineage>
</organism>
<dbReference type="InterPro" id="IPR042267">
    <property type="entry name" value="VTC_sf"/>
</dbReference>
<protein>
    <recommendedName>
        <fullName evidence="1">VTC domain-containing protein</fullName>
    </recommendedName>
</protein>
<dbReference type="CDD" id="cd07750">
    <property type="entry name" value="PolyPPase_VTC_like"/>
    <property type="match status" value="1"/>
</dbReference>
<proteinExistence type="predicted"/>
<reference evidence="2" key="1">
    <citation type="submission" date="2021-04" db="EMBL/GenBank/DDBJ databases">
        <authorList>
            <person name="Rodrigo-Torres L."/>
            <person name="Arahal R. D."/>
            <person name="Lucena T."/>
        </authorList>
    </citation>
    <scope>NUCLEOTIDE SEQUENCE</scope>
    <source>
        <strain evidence="2">CECT 9275</strain>
    </source>
</reference>
<dbReference type="Gene3D" id="3.20.100.30">
    <property type="entry name" value="VTC, catalytic tunnel domain"/>
    <property type="match status" value="1"/>
</dbReference>
<evidence type="ECO:0000259" key="1">
    <source>
        <dbReference type="Pfam" id="PF09359"/>
    </source>
</evidence>
<evidence type="ECO:0000313" key="3">
    <source>
        <dbReference type="Proteomes" id="UP000680038"/>
    </source>
</evidence>
<gene>
    <name evidence="2" type="ORF">DYBT9275_01028</name>
</gene>